<dbReference type="GO" id="GO:0005886">
    <property type="term" value="C:plasma membrane"/>
    <property type="evidence" value="ECO:0007669"/>
    <property type="project" value="TreeGrafter"/>
</dbReference>
<feature type="domain" description="AMP-dependent synthetase/ligase" evidence="8">
    <location>
        <begin position="80"/>
        <end position="490"/>
    </location>
</feature>
<dbReference type="GO" id="GO:0035336">
    <property type="term" value="P:long-chain fatty-acyl-CoA metabolic process"/>
    <property type="evidence" value="ECO:0007669"/>
    <property type="project" value="TreeGrafter"/>
</dbReference>
<comment type="catalytic activity">
    <reaction evidence="7">
        <text>a long-chain fatty acid + ATP + CoA = a long-chain fatty acyl-CoA + AMP + diphosphate</text>
        <dbReference type="Rhea" id="RHEA:15421"/>
        <dbReference type="ChEBI" id="CHEBI:30616"/>
        <dbReference type="ChEBI" id="CHEBI:33019"/>
        <dbReference type="ChEBI" id="CHEBI:57287"/>
        <dbReference type="ChEBI" id="CHEBI:57560"/>
        <dbReference type="ChEBI" id="CHEBI:83139"/>
        <dbReference type="ChEBI" id="CHEBI:456215"/>
        <dbReference type="EC" id="6.2.1.3"/>
    </reaction>
</comment>
<keyword evidence="4" id="KW-0276">Fatty acid metabolism</keyword>
<evidence type="ECO:0000256" key="1">
    <source>
        <dbReference type="ARBA" id="ARBA00006432"/>
    </source>
</evidence>
<evidence type="ECO:0000256" key="6">
    <source>
        <dbReference type="ARBA" id="ARBA00026121"/>
    </source>
</evidence>
<dbReference type="GO" id="GO:0030182">
    <property type="term" value="P:neuron differentiation"/>
    <property type="evidence" value="ECO:0007669"/>
    <property type="project" value="TreeGrafter"/>
</dbReference>
<comment type="similarity">
    <text evidence="1">Belongs to the ATP-dependent AMP-binding enzyme family.</text>
</comment>
<dbReference type="EC" id="6.2.1.3" evidence="6"/>
<dbReference type="GO" id="GO:0005811">
    <property type="term" value="C:lipid droplet"/>
    <property type="evidence" value="ECO:0007669"/>
    <property type="project" value="TreeGrafter"/>
</dbReference>
<evidence type="ECO:0000256" key="4">
    <source>
        <dbReference type="ARBA" id="ARBA00022832"/>
    </source>
</evidence>
<dbReference type="InterPro" id="IPR000873">
    <property type="entry name" value="AMP-dep_synth/lig_dom"/>
</dbReference>
<evidence type="ECO:0000256" key="3">
    <source>
        <dbReference type="ARBA" id="ARBA00022741"/>
    </source>
</evidence>
<keyword evidence="5" id="KW-0067">ATP-binding</keyword>
<evidence type="ECO:0000313" key="9">
    <source>
        <dbReference type="EMBL" id="CAL4147136.1"/>
    </source>
</evidence>
<dbReference type="SUPFAM" id="SSF56801">
    <property type="entry name" value="Acetyl-CoA synthetase-like"/>
    <property type="match status" value="1"/>
</dbReference>
<sequence length="672" mass="73587">MAQRSCLQEDGWYVKGLPDGQPYPLDSRLQPVFETHGIYTLPAAFAYSAEMYGSKPCMATRKLIKREKTEKNGKIMEKLQFGDYTWKTYSEVQEMVTATGIGVRAMGLQPGERVVLFAETRVEWFVAVMGCLQQRVTVATLYTTLSDSGIVHGINETEVTALFTSFDLLPRILRLLPECPKVKSVIIMEDQLEGIGDTSNSPSGVKLIPFRQLIQPPETPVEPSSSPEAGDIAILMYTSGSTGTPKGVELSHTNILASVIGYSCQMNVDTDDRYLAFLPLAHIMELATEVSLVSLGCAIFYSSPLTLTSGSPKIMKGTDGDAKVAKPTVMNAVPLILDRIIKGVMDKVEKAGKVAHTLFRLSVYFKFWLDYIPLSDMVLNMMMFNKVKAELGGELKRLVVGGAPLCPETHHKIRAIFGVSLQVGYGSTETASSISGMNEDDYITGHCGGPNHGVLLRLIDWVEGNYLLTDQPRPRGEIVVAGPLIAKGYFKLPEETKESFVTMFDKKCFLTGDIAEIDESGCLKIIDRKKDLVKLKHGEYVSLGNAESKLKTCPFVENICVFADSTKGATVAVVVPAAGKLDKVAEKVGINNSVSGSALCEDERVKAQVLKDINAHGKKTGLSRWEIPAAISLSLEPWTPDSGLVTAALKLRRKQLGTFYENLILDMYARID</sequence>
<dbReference type="Proteomes" id="UP001497623">
    <property type="component" value="Unassembled WGS sequence"/>
</dbReference>
<dbReference type="PROSITE" id="PS00455">
    <property type="entry name" value="AMP_BINDING"/>
    <property type="match status" value="1"/>
</dbReference>
<organism evidence="9 10">
    <name type="scientific">Meganyctiphanes norvegica</name>
    <name type="common">Northern krill</name>
    <name type="synonym">Thysanopoda norvegica</name>
    <dbReference type="NCBI Taxonomy" id="48144"/>
    <lineage>
        <taxon>Eukaryota</taxon>
        <taxon>Metazoa</taxon>
        <taxon>Ecdysozoa</taxon>
        <taxon>Arthropoda</taxon>
        <taxon>Crustacea</taxon>
        <taxon>Multicrustacea</taxon>
        <taxon>Malacostraca</taxon>
        <taxon>Eumalacostraca</taxon>
        <taxon>Eucarida</taxon>
        <taxon>Euphausiacea</taxon>
        <taxon>Euphausiidae</taxon>
        <taxon>Meganyctiphanes</taxon>
    </lineage>
</organism>
<dbReference type="GO" id="GO:0005783">
    <property type="term" value="C:endoplasmic reticulum"/>
    <property type="evidence" value="ECO:0007669"/>
    <property type="project" value="TreeGrafter"/>
</dbReference>
<keyword evidence="3" id="KW-0547">Nucleotide-binding</keyword>
<evidence type="ECO:0000256" key="5">
    <source>
        <dbReference type="ARBA" id="ARBA00022840"/>
    </source>
</evidence>
<proteinExistence type="inferred from homology"/>
<reference evidence="9 10" key="1">
    <citation type="submission" date="2024-05" db="EMBL/GenBank/DDBJ databases">
        <authorList>
            <person name="Wallberg A."/>
        </authorList>
    </citation>
    <scope>NUCLEOTIDE SEQUENCE [LARGE SCALE GENOMIC DNA]</scope>
</reference>
<gene>
    <name evidence="9" type="ORF">MNOR_LOCUS29986</name>
</gene>
<dbReference type="Gene3D" id="3.40.50.12780">
    <property type="entry name" value="N-terminal domain of ligase-like"/>
    <property type="match status" value="1"/>
</dbReference>
<evidence type="ECO:0000313" key="10">
    <source>
        <dbReference type="Proteomes" id="UP001497623"/>
    </source>
</evidence>
<dbReference type="InterPro" id="IPR042099">
    <property type="entry name" value="ANL_N_sf"/>
</dbReference>
<dbReference type="AlphaFoldDB" id="A0AAV2RY51"/>
<keyword evidence="2" id="KW-0436">Ligase</keyword>
<evidence type="ECO:0000256" key="2">
    <source>
        <dbReference type="ARBA" id="ARBA00022598"/>
    </source>
</evidence>
<dbReference type="GO" id="GO:0090433">
    <property type="term" value="F:palmitoyl-CoA ligase activity"/>
    <property type="evidence" value="ECO:0007669"/>
    <property type="project" value="TreeGrafter"/>
</dbReference>
<evidence type="ECO:0000256" key="7">
    <source>
        <dbReference type="ARBA" id="ARBA00036813"/>
    </source>
</evidence>
<accession>A0AAV2RY51</accession>
<keyword evidence="10" id="KW-1185">Reference proteome</keyword>
<dbReference type="PANTHER" id="PTHR43272">
    <property type="entry name" value="LONG-CHAIN-FATTY-ACID--COA LIGASE"/>
    <property type="match status" value="1"/>
</dbReference>
<protein>
    <recommendedName>
        <fullName evidence="6">long-chain-fatty-acid--CoA ligase</fullName>
        <ecNumber evidence="6">6.2.1.3</ecNumber>
    </recommendedName>
</protein>
<dbReference type="InterPro" id="IPR020845">
    <property type="entry name" value="AMP-binding_CS"/>
</dbReference>
<dbReference type="Pfam" id="PF00501">
    <property type="entry name" value="AMP-binding"/>
    <property type="match status" value="1"/>
</dbReference>
<keyword evidence="4" id="KW-0443">Lipid metabolism</keyword>
<dbReference type="PANTHER" id="PTHR43272:SF83">
    <property type="entry name" value="ACYL-COA SYNTHETASE LONG-CHAIN, ISOFORM J"/>
    <property type="match status" value="1"/>
</dbReference>
<dbReference type="EMBL" id="CAXKWB010035733">
    <property type="protein sequence ID" value="CAL4147136.1"/>
    <property type="molecule type" value="Genomic_DNA"/>
</dbReference>
<dbReference type="GO" id="GO:0005524">
    <property type="term" value="F:ATP binding"/>
    <property type="evidence" value="ECO:0007669"/>
    <property type="project" value="UniProtKB-KW"/>
</dbReference>
<evidence type="ECO:0000259" key="8">
    <source>
        <dbReference type="Pfam" id="PF00501"/>
    </source>
</evidence>
<comment type="caution">
    <text evidence="9">The sequence shown here is derived from an EMBL/GenBank/DDBJ whole genome shotgun (WGS) entry which is preliminary data.</text>
</comment>
<name>A0AAV2RY51_MEGNR</name>